<evidence type="ECO:0000256" key="3">
    <source>
        <dbReference type="SAM" id="MobiDB-lite"/>
    </source>
</evidence>
<feature type="region of interest" description="Disordered" evidence="3">
    <location>
        <begin position="1"/>
        <end position="25"/>
    </location>
</feature>
<dbReference type="GO" id="GO:0009399">
    <property type="term" value="P:nitrogen fixation"/>
    <property type="evidence" value="ECO:0007669"/>
    <property type="project" value="UniProtKB-UniRule"/>
</dbReference>
<accession>A0A4Q9R631</accession>
<dbReference type="InterPro" id="IPR024899">
    <property type="entry name" value="CowN"/>
</dbReference>
<dbReference type="NCBIfam" id="NF033689">
    <property type="entry name" value="N2Fix_CO_CowN"/>
    <property type="match status" value="1"/>
</dbReference>
<comment type="caution">
    <text evidence="4">The sequence shown here is derived from an EMBL/GenBank/DDBJ whole genome shotgun (WGS) entry which is preliminary data.</text>
</comment>
<evidence type="ECO:0000313" key="4">
    <source>
        <dbReference type="EMBL" id="TBU94798.1"/>
    </source>
</evidence>
<dbReference type="Proteomes" id="UP000292639">
    <property type="component" value="Unassembled WGS sequence"/>
</dbReference>
<organism evidence="4 5">
    <name type="scientific">Stutzerimonas kirkiae</name>
    <dbReference type="NCBI Taxonomy" id="2211392"/>
    <lineage>
        <taxon>Bacteria</taxon>
        <taxon>Pseudomonadati</taxon>
        <taxon>Pseudomonadota</taxon>
        <taxon>Gammaproteobacteria</taxon>
        <taxon>Pseudomonadales</taxon>
        <taxon>Pseudomonadaceae</taxon>
        <taxon>Stutzerimonas</taxon>
    </lineage>
</organism>
<dbReference type="AlphaFoldDB" id="A0A4Q9R631"/>
<comment type="similarity">
    <text evidence="2">Belongs to the CowN family.</text>
</comment>
<dbReference type="HAMAP" id="MF_02117">
    <property type="entry name" value="CowN"/>
    <property type="match status" value="1"/>
</dbReference>
<gene>
    <name evidence="2" type="primary">cowN</name>
    <name evidence="4" type="ORF">DNJ96_12640</name>
</gene>
<keyword evidence="5" id="KW-1185">Reference proteome</keyword>
<comment type="function">
    <text evidence="2">Is required to sustain N(2)-dependent growth in the presence of low levels of carbon monoxide (CO). Probably acts by protecting the N(2) fixation ability of the nitrogenase complex, which is inactivated in the presence of CO.</text>
</comment>
<proteinExistence type="inferred from homology"/>
<keyword evidence="1 2" id="KW-0535">Nitrogen fixation</keyword>
<dbReference type="EMBL" id="QJUP01000017">
    <property type="protein sequence ID" value="TBU94798.1"/>
    <property type="molecule type" value="Genomic_DNA"/>
</dbReference>
<evidence type="ECO:0000256" key="1">
    <source>
        <dbReference type="ARBA" id="ARBA00023231"/>
    </source>
</evidence>
<reference evidence="4 5" key="1">
    <citation type="submission" date="2018-06" db="EMBL/GenBank/DDBJ databases">
        <title>Three novel Pseudomonas species isolated from symptomatic oak.</title>
        <authorList>
            <person name="Bueno-Gonzalez V."/>
            <person name="Brady C."/>
        </authorList>
    </citation>
    <scope>NUCLEOTIDE SEQUENCE [LARGE SCALE GENOMIC DNA]</scope>
    <source>
        <strain evidence="4 5">P17C</strain>
    </source>
</reference>
<protein>
    <recommendedName>
        <fullName evidence="2">N(2)-fixation sustaining protein CowN</fullName>
    </recommendedName>
    <alternativeName>
        <fullName evidence="2">CO weal-nitrogenase</fullName>
    </alternativeName>
</protein>
<evidence type="ECO:0000313" key="5">
    <source>
        <dbReference type="Proteomes" id="UP000292639"/>
    </source>
</evidence>
<dbReference type="Pfam" id="PF20543">
    <property type="entry name" value="CowN"/>
    <property type="match status" value="1"/>
</dbReference>
<name>A0A4Q9R631_9GAMM</name>
<sequence length="110" mass="12680">MNRSCPLSPRASDAEQGQNPRPDRYVSFKDIDCDGNARLVMAFVRRHIDDPQRSNAFWEYFKKKASGGSGPRPDDLFLVHSNLNQIRELFEQYEDEEALALLDIVEEECC</sequence>
<dbReference type="RefSeq" id="WP_131184790.1">
    <property type="nucleotide sequence ID" value="NZ_QJUO01000017.1"/>
</dbReference>
<evidence type="ECO:0000256" key="2">
    <source>
        <dbReference type="HAMAP-Rule" id="MF_02117"/>
    </source>
</evidence>